<dbReference type="Proteomes" id="UP001172681">
    <property type="component" value="Unassembled WGS sequence"/>
</dbReference>
<dbReference type="Pfam" id="PF25540">
    <property type="entry name" value="DUF7923"/>
    <property type="match status" value="2"/>
</dbReference>
<comment type="caution">
    <text evidence="5">The sequence shown here is derived from an EMBL/GenBank/DDBJ whole genome shotgun (WGS) entry which is preliminary data.</text>
</comment>
<feature type="domain" description="C3H1-type" evidence="3">
    <location>
        <begin position="409"/>
        <end position="437"/>
    </location>
</feature>
<protein>
    <recommendedName>
        <fullName evidence="7">C3H1-type domain-containing protein</fullName>
    </recommendedName>
</protein>
<evidence type="ECO:0000259" key="3">
    <source>
        <dbReference type="Pfam" id="PF25542"/>
    </source>
</evidence>
<feature type="compositionally biased region" description="Low complexity" evidence="1">
    <location>
        <begin position="328"/>
        <end position="342"/>
    </location>
</feature>
<feature type="compositionally biased region" description="Pro residues" evidence="1">
    <location>
        <begin position="294"/>
        <end position="304"/>
    </location>
</feature>
<reference evidence="5" key="1">
    <citation type="submission" date="2022-10" db="EMBL/GenBank/DDBJ databases">
        <title>Culturing micro-colonial fungi from biological soil crusts in the Mojave desert and describing Neophaeococcomyces mojavensis, and introducing the new genera and species Taxawa tesnikishii.</title>
        <authorList>
            <person name="Kurbessoian T."/>
            <person name="Stajich J.E."/>
        </authorList>
    </citation>
    <scope>NUCLEOTIDE SEQUENCE</scope>
    <source>
        <strain evidence="5">TK_35</strain>
    </source>
</reference>
<feature type="domain" description="DUF7923" evidence="2">
    <location>
        <begin position="208"/>
        <end position="278"/>
    </location>
</feature>
<dbReference type="AlphaFoldDB" id="A0AA39D2N6"/>
<sequence>MAALPTHRDLQQRLEDYRAFDESRQNEVTHLIQACLRLNSEALVLQSDLDDERITRRNWKRRAEEAEAAIQRKFVVVLVDGDGYQFRRSFYDALSASGGSKAANELWMRVVDNLKAADTSSAIASDCDVLVNIYANKIGLAKTLVACGYINHLSQIDLFFSSFTQSRSLFQFIDCGPGKERVDSKLRGKLSPRGLSMIEQDGLTTNTDTFRFYANNAQCQRIYVACSHDNGYIAELDKYRHDMVVMPKVMLVHAAQTPSAVKAYSSLPFKHTRFDSVFEDAALEPPAKVDVPYFTPPPDPPSYDPRPSEQDVLNLTPTASRSSHSSNAAGPPGLTPLATLPTNSKTASQVGSPPPSVSEVTKNKTNELVTHGNGAGDGKNGIPINRFGQRIDLKIRIPSTADMDKFENRISQRKLCNEHHLRDNCESYSCRYNHDPIDATMRNTLRYKARSIPCTNGSKCRRLNCFYGHQCPWGNNNCGNPKCAFIKAGLHDIKDLEIAKVVPAQPLG</sequence>
<name>A0AA39D2N6_9EURO</name>
<dbReference type="InterPro" id="IPR057654">
    <property type="entry name" value="Znf-CCCH_tandem"/>
</dbReference>
<evidence type="ECO:0000313" key="5">
    <source>
        <dbReference type="EMBL" id="KAJ9642715.1"/>
    </source>
</evidence>
<gene>
    <name evidence="5" type="ORF">H2204_002363</name>
</gene>
<feature type="compositionally biased region" description="Polar residues" evidence="1">
    <location>
        <begin position="311"/>
        <end position="327"/>
    </location>
</feature>
<accession>A0AA39D2N6</accession>
<evidence type="ECO:0000259" key="2">
    <source>
        <dbReference type="Pfam" id="PF25540"/>
    </source>
</evidence>
<evidence type="ECO:0000259" key="4">
    <source>
        <dbReference type="Pfam" id="PF25543"/>
    </source>
</evidence>
<proteinExistence type="predicted"/>
<evidence type="ECO:0008006" key="7">
    <source>
        <dbReference type="Google" id="ProtNLM"/>
    </source>
</evidence>
<dbReference type="InterPro" id="IPR000571">
    <property type="entry name" value="Znf_CCCH"/>
</dbReference>
<dbReference type="Gene3D" id="4.10.1000.30">
    <property type="match status" value="1"/>
</dbReference>
<dbReference type="PANTHER" id="PTHR37543:SF1">
    <property type="entry name" value="CCCH ZINC FINGER DNA BINDING PROTEIN (AFU_ORTHOLOGUE AFUA_5G12760)"/>
    <property type="match status" value="1"/>
</dbReference>
<organism evidence="5 6">
    <name type="scientific">Knufia peltigerae</name>
    <dbReference type="NCBI Taxonomy" id="1002370"/>
    <lineage>
        <taxon>Eukaryota</taxon>
        <taxon>Fungi</taxon>
        <taxon>Dikarya</taxon>
        <taxon>Ascomycota</taxon>
        <taxon>Pezizomycotina</taxon>
        <taxon>Eurotiomycetes</taxon>
        <taxon>Chaetothyriomycetidae</taxon>
        <taxon>Chaetothyriales</taxon>
        <taxon>Trichomeriaceae</taxon>
        <taxon>Knufia</taxon>
    </lineage>
</organism>
<feature type="domain" description="DUF7923" evidence="2">
    <location>
        <begin position="71"/>
        <end position="189"/>
    </location>
</feature>
<evidence type="ECO:0000313" key="6">
    <source>
        <dbReference type="Proteomes" id="UP001172681"/>
    </source>
</evidence>
<dbReference type="PANTHER" id="PTHR37543">
    <property type="entry name" value="CCCH ZINC FINGER DNA BINDING PROTEIN (AFU_ORTHOLOGUE AFUA_5G12760)"/>
    <property type="match status" value="1"/>
</dbReference>
<feature type="region of interest" description="Disordered" evidence="1">
    <location>
        <begin position="289"/>
        <end position="362"/>
    </location>
</feature>
<dbReference type="Pfam" id="PF25542">
    <property type="entry name" value="zf-CCCH_12"/>
    <property type="match status" value="1"/>
</dbReference>
<feature type="domain" description="Tandem CCCH zinc finger" evidence="4">
    <location>
        <begin position="444"/>
        <end position="492"/>
    </location>
</feature>
<keyword evidence="6" id="KW-1185">Reference proteome</keyword>
<dbReference type="EMBL" id="JAPDRN010000009">
    <property type="protein sequence ID" value="KAJ9642715.1"/>
    <property type="molecule type" value="Genomic_DNA"/>
</dbReference>
<evidence type="ECO:0000256" key="1">
    <source>
        <dbReference type="SAM" id="MobiDB-lite"/>
    </source>
</evidence>
<dbReference type="Pfam" id="PF25543">
    <property type="entry name" value="zf-CCCH_tandem"/>
    <property type="match status" value="1"/>
</dbReference>
<dbReference type="InterPro" id="IPR057683">
    <property type="entry name" value="DUF7923"/>
</dbReference>